<evidence type="ECO:0000256" key="10">
    <source>
        <dbReference type="HAMAP-Rule" id="MF_00185"/>
    </source>
</evidence>
<comment type="function">
    <text evidence="2 10 12">Catalyzes the transfer of a dimethylallyl group onto the adenine at position 37 in tRNAs that read codons beginning with uridine, leading to the formation of N6-(dimethylallyl)adenosine (i(6)A).</text>
</comment>
<dbReference type="InterPro" id="IPR039657">
    <property type="entry name" value="Dimethylallyltransferase"/>
</dbReference>
<dbReference type="GO" id="GO:0005524">
    <property type="term" value="F:ATP binding"/>
    <property type="evidence" value="ECO:0007669"/>
    <property type="project" value="UniProtKB-UniRule"/>
</dbReference>
<gene>
    <name evidence="10" type="primary">miaA</name>
    <name evidence="14" type="ORF">DES31_1537</name>
</gene>
<evidence type="ECO:0000256" key="7">
    <source>
        <dbReference type="ARBA" id="ARBA00022840"/>
    </source>
</evidence>
<evidence type="ECO:0000256" key="3">
    <source>
        <dbReference type="ARBA" id="ARBA00005842"/>
    </source>
</evidence>
<comment type="similarity">
    <text evidence="3 10 13">Belongs to the IPP transferase family.</text>
</comment>
<evidence type="ECO:0000256" key="6">
    <source>
        <dbReference type="ARBA" id="ARBA00022741"/>
    </source>
</evidence>
<evidence type="ECO:0000256" key="8">
    <source>
        <dbReference type="ARBA" id="ARBA00022842"/>
    </source>
</evidence>
<dbReference type="Proteomes" id="UP000280099">
    <property type="component" value="Unassembled WGS sequence"/>
</dbReference>
<dbReference type="AlphaFoldDB" id="A0A420XFB7"/>
<keyword evidence="4 10" id="KW-0808">Transferase</keyword>
<name>A0A420XFB7_9PAST</name>
<evidence type="ECO:0000256" key="13">
    <source>
        <dbReference type="RuleBase" id="RU003785"/>
    </source>
</evidence>
<evidence type="ECO:0000313" key="14">
    <source>
        <dbReference type="EMBL" id="RKR71206.1"/>
    </source>
</evidence>
<feature type="region of interest" description="Interaction with substrate tRNA" evidence="10">
    <location>
        <begin position="245"/>
        <end position="250"/>
    </location>
</feature>
<feature type="region of interest" description="Interaction with substrate tRNA" evidence="10">
    <location>
        <begin position="164"/>
        <end position="168"/>
    </location>
</feature>
<evidence type="ECO:0000256" key="9">
    <source>
        <dbReference type="ARBA" id="ARBA00049563"/>
    </source>
</evidence>
<proteinExistence type="inferred from homology"/>
<dbReference type="NCBIfam" id="TIGR00174">
    <property type="entry name" value="miaA"/>
    <property type="match status" value="1"/>
</dbReference>
<feature type="binding site" evidence="10">
    <location>
        <begin position="17"/>
        <end position="22"/>
    </location>
    <ligand>
        <name>substrate</name>
    </ligand>
</feature>
<dbReference type="GO" id="GO:0052381">
    <property type="term" value="F:tRNA dimethylallyltransferase activity"/>
    <property type="evidence" value="ECO:0007669"/>
    <property type="project" value="UniProtKB-UniRule"/>
</dbReference>
<feature type="region of interest" description="Interaction with substrate tRNA" evidence="10">
    <location>
        <begin position="40"/>
        <end position="43"/>
    </location>
</feature>
<dbReference type="InterPro" id="IPR018022">
    <property type="entry name" value="IPT"/>
</dbReference>
<accession>A0A420XFB7</accession>
<dbReference type="EMBL" id="RBJC01000008">
    <property type="protein sequence ID" value="RKR71206.1"/>
    <property type="molecule type" value="Genomic_DNA"/>
</dbReference>
<evidence type="ECO:0000256" key="11">
    <source>
        <dbReference type="RuleBase" id="RU003783"/>
    </source>
</evidence>
<keyword evidence="5 10" id="KW-0819">tRNA processing</keyword>
<keyword evidence="7 10" id="KW-0067">ATP-binding</keyword>
<dbReference type="GO" id="GO:0006400">
    <property type="term" value="P:tRNA modification"/>
    <property type="evidence" value="ECO:0007669"/>
    <property type="project" value="TreeGrafter"/>
</dbReference>
<dbReference type="OrthoDB" id="9776390at2"/>
<evidence type="ECO:0000256" key="12">
    <source>
        <dbReference type="RuleBase" id="RU003784"/>
    </source>
</evidence>
<feature type="site" description="Interaction with substrate tRNA" evidence="10">
    <location>
        <position position="106"/>
    </location>
</feature>
<feature type="binding site" evidence="10">
    <location>
        <begin position="15"/>
        <end position="22"/>
    </location>
    <ligand>
        <name>ATP</name>
        <dbReference type="ChEBI" id="CHEBI:30616"/>
    </ligand>
</feature>
<dbReference type="HAMAP" id="MF_00185">
    <property type="entry name" value="IPP_trans"/>
    <property type="match status" value="1"/>
</dbReference>
<dbReference type="EC" id="2.5.1.75" evidence="10"/>
<dbReference type="PANTHER" id="PTHR11088">
    <property type="entry name" value="TRNA DIMETHYLALLYLTRANSFERASE"/>
    <property type="match status" value="1"/>
</dbReference>
<comment type="cofactor">
    <cofactor evidence="1 10">
        <name>Mg(2+)</name>
        <dbReference type="ChEBI" id="CHEBI:18420"/>
    </cofactor>
</comment>
<protein>
    <recommendedName>
        <fullName evidence="10">tRNA dimethylallyltransferase</fullName>
        <ecNumber evidence="10">2.5.1.75</ecNumber>
    </recommendedName>
    <alternativeName>
        <fullName evidence="10">Dimethylallyl diphosphate:tRNA dimethylallyltransferase</fullName>
        <shortName evidence="10">DMAPP:tRNA dimethylallyltransferase</shortName>
        <shortName evidence="10">DMATase</shortName>
    </alternativeName>
    <alternativeName>
        <fullName evidence="10">Isopentenyl-diphosphate:tRNA isopentenyltransferase</fullName>
        <shortName evidence="10">IPP transferase</shortName>
        <shortName evidence="10">IPPT</shortName>
        <shortName evidence="10">IPTase</shortName>
    </alternativeName>
</protein>
<organism evidence="14 15">
    <name type="scientific">Otariodibacter oris</name>
    <dbReference type="NCBI Taxonomy" id="1032623"/>
    <lineage>
        <taxon>Bacteria</taxon>
        <taxon>Pseudomonadati</taxon>
        <taxon>Pseudomonadota</taxon>
        <taxon>Gammaproteobacteria</taxon>
        <taxon>Pasteurellales</taxon>
        <taxon>Pasteurellaceae</taxon>
        <taxon>Otariodibacter</taxon>
    </lineage>
</organism>
<keyword evidence="6 10" id="KW-0547">Nucleotide-binding</keyword>
<evidence type="ECO:0000256" key="2">
    <source>
        <dbReference type="ARBA" id="ARBA00003213"/>
    </source>
</evidence>
<dbReference type="Pfam" id="PF01715">
    <property type="entry name" value="IPPT"/>
    <property type="match status" value="1"/>
</dbReference>
<evidence type="ECO:0000256" key="5">
    <source>
        <dbReference type="ARBA" id="ARBA00022694"/>
    </source>
</evidence>
<evidence type="ECO:0000313" key="15">
    <source>
        <dbReference type="Proteomes" id="UP000280099"/>
    </source>
</evidence>
<evidence type="ECO:0000256" key="4">
    <source>
        <dbReference type="ARBA" id="ARBA00022679"/>
    </source>
</evidence>
<dbReference type="PANTHER" id="PTHR11088:SF60">
    <property type="entry name" value="TRNA DIMETHYLALLYLTRANSFERASE"/>
    <property type="match status" value="1"/>
</dbReference>
<dbReference type="Gene3D" id="1.10.20.140">
    <property type="match status" value="1"/>
</dbReference>
<feature type="site" description="Interaction with substrate tRNA" evidence="10">
    <location>
        <position position="128"/>
    </location>
</feature>
<dbReference type="FunFam" id="1.10.20.140:FF:000001">
    <property type="entry name" value="tRNA dimethylallyltransferase"/>
    <property type="match status" value="1"/>
</dbReference>
<comment type="subunit">
    <text evidence="10">Monomer.</text>
</comment>
<keyword evidence="15" id="KW-1185">Reference proteome</keyword>
<dbReference type="Gene3D" id="3.40.50.300">
    <property type="entry name" value="P-loop containing nucleotide triphosphate hydrolases"/>
    <property type="match status" value="1"/>
</dbReference>
<evidence type="ECO:0000256" key="1">
    <source>
        <dbReference type="ARBA" id="ARBA00001946"/>
    </source>
</evidence>
<sequence>MINFMQKPLAIFLMGPTASGKTDLAIKLRQTLPVEVISVDSALIYRGMDIGTAKPSKEELALAPHRLIDIIDPAESYSVANFREDALREMAEITAQGKIPLLVGGTMLYYKGLLDGLSPLPSADPEIRSKIEIRAEQEGWATLHQELLRIDPVAGQRINPNDSQRINRALEVFYISGKTMTELTAQQGEALPYDILQFAIAPQERAVLHQRIEQRFHKMIELGFEQEVKRLFVRGDLHINLPSIRCVGYRQMWEYLASGVSLDEAIFKGISATRQLAKRQITWLRGWTSELEWLDSLDPESSYQKMIEKLAQKQNNL</sequence>
<dbReference type="InterPro" id="IPR027417">
    <property type="entry name" value="P-loop_NTPase"/>
</dbReference>
<keyword evidence="8 10" id="KW-0460">Magnesium</keyword>
<reference evidence="14 15" key="1">
    <citation type="submission" date="2018-10" db="EMBL/GenBank/DDBJ databases">
        <title>Genomic Encyclopedia of Type Strains, Phase IV (KMG-IV): sequencing the most valuable type-strain genomes for metagenomic binning, comparative biology and taxonomic classification.</title>
        <authorList>
            <person name="Goeker M."/>
        </authorList>
    </citation>
    <scope>NUCLEOTIDE SEQUENCE [LARGE SCALE GENOMIC DNA]</scope>
    <source>
        <strain evidence="14 15">DSM 23800</strain>
    </source>
</reference>
<dbReference type="SUPFAM" id="SSF52540">
    <property type="entry name" value="P-loop containing nucleoside triphosphate hydrolases"/>
    <property type="match status" value="1"/>
</dbReference>
<comment type="caution">
    <text evidence="14">The sequence shown here is derived from an EMBL/GenBank/DDBJ whole genome shotgun (WGS) entry which is preliminary data.</text>
</comment>
<comment type="catalytic activity">
    <reaction evidence="9 10 11">
        <text>adenosine(37) in tRNA + dimethylallyl diphosphate = N(6)-dimethylallyladenosine(37) in tRNA + diphosphate</text>
        <dbReference type="Rhea" id="RHEA:26482"/>
        <dbReference type="Rhea" id="RHEA-COMP:10162"/>
        <dbReference type="Rhea" id="RHEA-COMP:10375"/>
        <dbReference type="ChEBI" id="CHEBI:33019"/>
        <dbReference type="ChEBI" id="CHEBI:57623"/>
        <dbReference type="ChEBI" id="CHEBI:74411"/>
        <dbReference type="ChEBI" id="CHEBI:74415"/>
        <dbReference type="EC" id="2.5.1.75"/>
    </reaction>
</comment>
<feature type="region of interest" description="Interaction with substrate tRNA" evidence="10">
    <location>
        <begin position="278"/>
        <end position="285"/>
    </location>
</feature>